<evidence type="ECO:0000313" key="2">
    <source>
        <dbReference type="EMBL" id="GEU73357.1"/>
    </source>
</evidence>
<gene>
    <name evidence="2" type="ORF">Tci_045335</name>
</gene>
<dbReference type="AlphaFoldDB" id="A0A6L2MJC2"/>
<keyword evidence="1" id="KW-1133">Transmembrane helix</keyword>
<proteinExistence type="predicted"/>
<dbReference type="EMBL" id="BKCJ010006672">
    <property type="protein sequence ID" value="GEU73357.1"/>
    <property type="molecule type" value="Genomic_DNA"/>
</dbReference>
<organism evidence="2">
    <name type="scientific">Tanacetum cinerariifolium</name>
    <name type="common">Dalmatian daisy</name>
    <name type="synonym">Chrysanthemum cinerariifolium</name>
    <dbReference type="NCBI Taxonomy" id="118510"/>
    <lineage>
        <taxon>Eukaryota</taxon>
        <taxon>Viridiplantae</taxon>
        <taxon>Streptophyta</taxon>
        <taxon>Embryophyta</taxon>
        <taxon>Tracheophyta</taxon>
        <taxon>Spermatophyta</taxon>
        <taxon>Magnoliopsida</taxon>
        <taxon>eudicotyledons</taxon>
        <taxon>Gunneridae</taxon>
        <taxon>Pentapetalae</taxon>
        <taxon>asterids</taxon>
        <taxon>campanulids</taxon>
        <taxon>Asterales</taxon>
        <taxon>Asteraceae</taxon>
        <taxon>Asteroideae</taxon>
        <taxon>Anthemideae</taxon>
        <taxon>Anthemidinae</taxon>
        <taxon>Tanacetum</taxon>
    </lineage>
</organism>
<protein>
    <submittedName>
        <fullName evidence="2">Ribonuclease H-like domain-containing protein</fullName>
    </submittedName>
</protein>
<sequence>MVTHFRIRANRPTQHLSLQVSSVLPLLKSYRDTFNDPNWQNGPLQAIVYSFATTYSLGPLSVNQRFLILVQRLSIVVLLMLLLRLVGCEISYVRVLHVHSRYQYANIFTKEFPSALFEELRTSPLALTVGEC</sequence>
<evidence type="ECO:0000256" key="1">
    <source>
        <dbReference type="SAM" id="Phobius"/>
    </source>
</evidence>
<keyword evidence="1" id="KW-0812">Transmembrane</keyword>
<keyword evidence="1" id="KW-0472">Membrane</keyword>
<feature type="transmembrane region" description="Helical" evidence="1">
    <location>
        <begin position="66"/>
        <end position="86"/>
    </location>
</feature>
<name>A0A6L2MJC2_TANCI</name>
<reference evidence="2" key="1">
    <citation type="journal article" date="2019" name="Sci. Rep.">
        <title>Draft genome of Tanacetum cinerariifolium, the natural source of mosquito coil.</title>
        <authorList>
            <person name="Yamashiro T."/>
            <person name="Shiraishi A."/>
            <person name="Satake H."/>
            <person name="Nakayama K."/>
        </authorList>
    </citation>
    <scope>NUCLEOTIDE SEQUENCE</scope>
</reference>
<accession>A0A6L2MJC2</accession>
<comment type="caution">
    <text evidence="2">The sequence shown here is derived from an EMBL/GenBank/DDBJ whole genome shotgun (WGS) entry which is preliminary data.</text>
</comment>